<name>A0A4S8R4F0_9HELO</name>
<organism evidence="2 3">
    <name type="scientific">Botrytis galanthina</name>
    <dbReference type="NCBI Taxonomy" id="278940"/>
    <lineage>
        <taxon>Eukaryota</taxon>
        <taxon>Fungi</taxon>
        <taxon>Dikarya</taxon>
        <taxon>Ascomycota</taxon>
        <taxon>Pezizomycotina</taxon>
        <taxon>Leotiomycetes</taxon>
        <taxon>Helotiales</taxon>
        <taxon>Sclerotiniaceae</taxon>
        <taxon>Botrytis</taxon>
    </lineage>
</organism>
<evidence type="ECO:0000256" key="1">
    <source>
        <dbReference type="SAM" id="MobiDB-lite"/>
    </source>
</evidence>
<proteinExistence type="predicted"/>
<sequence>MGFWSSRKSSAPPSTTQWENVKSKHKPAPKKAAPPPSSKPKSKPKPKPKPKSKPRPGRIIIHFVRHAEGYNNLRVRGAGDLTDPLLTPHGKTQCLRLRTQFAHLHPQHILCSPLRRTLQTALLGLSPRTRIPITVDPDLREYGSVPNCTGTAVAELKRKHEGVVGMKVDFGRVEEGWERNRERDGGFVEGRWRRSREQRERSYRVLKRLWELGREGLERSEGDVEILVISHGEFLHGLTGDYWHNADIISLTMIKSRRGYGFIDPPLRFAYH</sequence>
<accession>A0A4S8R4F0</accession>
<evidence type="ECO:0000313" key="2">
    <source>
        <dbReference type="EMBL" id="THV52350.1"/>
    </source>
</evidence>
<dbReference type="InterPro" id="IPR013078">
    <property type="entry name" value="His_Pase_superF_clade-1"/>
</dbReference>
<dbReference type="Pfam" id="PF00300">
    <property type="entry name" value="His_Phos_1"/>
    <property type="match status" value="1"/>
</dbReference>
<feature type="compositionally biased region" description="Polar residues" evidence="1">
    <location>
        <begin position="1"/>
        <end position="20"/>
    </location>
</feature>
<dbReference type="Proteomes" id="UP000308671">
    <property type="component" value="Unassembled WGS sequence"/>
</dbReference>
<dbReference type="SUPFAM" id="SSF53254">
    <property type="entry name" value="Phosphoglycerate mutase-like"/>
    <property type="match status" value="1"/>
</dbReference>
<dbReference type="AlphaFoldDB" id="A0A4S8R4F0"/>
<dbReference type="EMBL" id="PQXL01000081">
    <property type="protein sequence ID" value="THV52350.1"/>
    <property type="molecule type" value="Genomic_DNA"/>
</dbReference>
<comment type="caution">
    <text evidence="2">The sequence shown here is derived from an EMBL/GenBank/DDBJ whole genome shotgun (WGS) entry which is preliminary data.</text>
</comment>
<feature type="compositionally biased region" description="Basic residues" evidence="1">
    <location>
        <begin position="40"/>
        <end position="56"/>
    </location>
</feature>
<dbReference type="InterPro" id="IPR029033">
    <property type="entry name" value="His_PPase_superfam"/>
</dbReference>
<dbReference type="GO" id="GO:0005737">
    <property type="term" value="C:cytoplasm"/>
    <property type="evidence" value="ECO:0007669"/>
    <property type="project" value="TreeGrafter"/>
</dbReference>
<gene>
    <name evidence="2" type="ORF">BGAL_0081g00010</name>
</gene>
<keyword evidence="3" id="KW-1185">Reference proteome</keyword>
<dbReference type="OrthoDB" id="496981at2759"/>
<protein>
    <submittedName>
        <fullName evidence="2">Uncharacterized protein</fullName>
    </submittedName>
</protein>
<feature type="region of interest" description="Disordered" evidence="1">
    <location>
        <begin position="1"/>
        <end position="58"/>
    </location>
</feature>
<dbReference type="CDD" id="cd07067">
    <property type="entry name" value="HP_PGM_like"/>
    <property type="match status" value="1"/>
</dbReference>
<evidence type="ECO:0000313" key="3">
    <source>
        <dbReference type="Proteomes" id="UP000308671"/>
    </source>
</evidence>
<dbReference type="GO" id="GO:0016791">
    <property type="term" value="F:phosphatase activity"/>
    <property type="evidence" value="ECO:0007669"/>
    <property type="project" value="TreeGrafter"/>
</dbReference>
<dbReference type="SMART" id="SM00855">
    <property type="entry name" value="PGAM"/>
    <property type="match status" value="1"/>
</dbReference>
<dbReference type="PANTHER" id="PTHR48100:SF1">
    <property type="entry name" value="HISTIDINE PHOSPHATASE FAMILY PROTEIN-RELATED"/>
    <property type="match status" value="1"/>
</dbReference>
<dbReference type="Gene3D" id="3.40.50.1240">
    <property type="entry name" value="Phosphoglycerate mutase-like"/>
    <property type="match status" value="1"/>
</dbReference>
<dbReference type="InterPro" id="IPR050275">
    <property type="entry name" value="PGM_Phosphatase"/>
</dbReference>
<dbReference type="PANTHER" id="PTHR48100">
    <property type="entry name" value="BROAD-SPECIFICITY PHOSPHATASE YOR283W-RELATED"/>
    <property type="match status" value="1"/>
</dbReference>
<reference evidence="2 3" key="1">
    <citation type="submission" date="2017-12" db="EMBL/GenBank/DDBJ databases">
        <title>Comparative genomics of Botrytis spp.</title>
        <authorList>
            <person name="Valero-Jimenez C.A."/>
            <person name="Tapia P."/>
            <person name="Veloso J."/>
            <person name="Silva-Moreno E."/>
            <person name="Staats M."/>
            <person name="Valdes J.H."/>
            <person name="Van Kan J.A.L."/>
        </authorList>
    </citation>
    <scope>NUCLEOTIDE SEQUENCE [LARGE SCALE GENOMIC DNA]</scope>
    <source>
        <strain evidence="2 3">MUCL435</strain>
    </source>
</reference>